<dbReference type="PANTHER" id="PTHR31983">
    <property type="entry name" value="ENDO-1,3(4)-BETA-GLUCANASE 1"/>
    <property type="match status" value="1"/>
</dbReference>
<evidence type="ECO:0000256" key="3">
    <source>
        <dbReference type="ARBA" id="ARBA00012780"/>
    </source>
</evidence>
<evidence type="ECO:0000256" key="4">
    <source>
        <dbReference type="ARBA" id="ARBA00022801"/>
    </source>
</evidence>
<dbReference type="KEGG" id="aplc:110978068"/>
<protein>
    <recommendedName>
        <fullName evidence="3">glucan endo-1,3-beta-D-glucosidase</fullName>
        <ecNumber evidence="3">3.2.1.39</ecNumber>
    </recommendedName>
</protein>
<keyword evidence="5" id="KW-0119">Carbohydrate metabolism</keyword>
<evidence type="ECO:0000256" key="8">
    <source>
        <dbReference type="ARBA" id="ARBA00023326"/>
    </source>
</evidence>
<dbReference type="AlphaFoldDB" id="A0A8B7Y9P2"/>
<dbReference type="Proteomes" id="UP000694845">
    <property type="component" value="Unplaced"/>
</dbReference>
<dbReference type="GO" id="GO:0042973">
    <property type="term" value="F:glucan endo-1,3-beta-D-glucosidase activity"/>
    <property type="evidence" value="ECO:0007669"/>
    <property type="project" value="UniProtKB-EC"/>
</dbReference>
<comment type="catalytic activity">
    <reaction evidence="1">
        <text>Hydrolysis of (1-&gt;3)-beta-D-glucosidic linkages in (1-&gt;3)-beta-D-glucans.</text>
        <dbReference type="EC" id="3.2.1.39"/>
    </reaction>
</comment>
<dbReference type="GO" id="GO:0052861">
    <property type="term" value="F:endo-1,3(4)-beta-glucanase activity"/>
    <property type="evidence" value="ECO:0007669"/>
    <property type="project" value="InterPro"/>
</dbReference>
<dbReference type="RefSeq" id="XP_022088431.1">
    <property type="nucleotide sequence ID" value="XM_022232739.1"/>
</dbReference>
<evidence type="ECO:0000313" key="11">
    <source>
        <dbReference type="RefSeq" id="XP_022088431.1"/>
    </source>
</evidence>
<dbReference type="GO" id="GO:0071555">
    <property type="term" value="P:cell wall organization"/>
    <property type="evidence" value="ECO:0007669"/>
    <property type="project" value="UniProtKB-KW"/>
</dbReference>
<evidence type="ECO:0000259" key="9">
    <source>
        <dbReference type="Pfam" id="PF17652"/>
    </source>
</evidence>
<keyword evidence="10" id="KW-1185">Reference proteome</keyword>
<reference evidence="11" key="1">
    <citation type="submission" date="2025-08" db="UniProtKB">
        <authorList>
            <consortium name="RefSeq"/>
        </authorList>
    </citation>
    <scope>IDENTIFICATION</scope>
</reference>
<dbReference type="EC" id="3.2.1.39" evidence="3"/>
<gene>
    <name evidence="11" type="primary">LOC110978068</name>
</gene>
<organism evidence="10 11">
    <name type="scientific">Acanthaster planci</name>
    <name type="common">Crown-of-thorns starfish</name>
    <dbReference type="NCBI Taxonomy" id="133434"/>
    <lineage>
        <taxon>Eukaryota</taxon>
        <taxon>Metazoa</taxon>
        <taxon>Echinodermata</taxon>
        <taxon>Eleutherozoa</taxon>
        <taxon>Asterozoa</taxon>
        <taxon>Asteroidea</taxon>
        <taxon>Valvatacea</taxon>
        <taxon>Valvatida</taxon>
        <taxon>Acanthasteridae</taxon>
        <taxon>Acanthaster</taxon>
    </lineage>
</organism>
<dbReference type="PANTHER" id="PTHR31983:SF0">
    <property type="entry name" value="GLUCAN ENDO-1,3-BETA-D-GLUCOSIDASE 2"/>
    <property type="match status" value="1"/>
</dbReference>
<keyword evidence="4" id="KW-0378">Hydrolase</keyword>
<comment type="similarity">
    <text evidence="2">Belongs to the glycosyl hydrolase 81 family.</text>
</comment>
<accession>A0A8B7Y9P2</accession>
<proteinExistence type="inferred from homology"/>
<dbReference type="GeneID" id="110978068"/>
<sequence length="758" mass="84313">MGVAPPQRTGSLRMSGGLPTGDFACNQINHGPLTPIRQFPPSALITDDGITYDAFTLDRWNHTDRQDPFYQLTPGRAGAPWEKVVSLGTNMKQIASGPDGAPLAAFTGSSGVRLGIVNTGEPVLTDFGEMYANFLYTDKDGGTMELPIVRGSAMLTHIFTKANPMMWPYCLVAVNGQSVRYECPEERFADRGSGYVRASCSYVTMELILEIHFTKAITNIADVQWAATEESRWSTGRVMHTYNSTVCNMGSTGHIVTVNGPKCPRDNAARRQRDRLLRDPETRLWERLLGHHTSAGRLYGAWRPSEPVVGYKATVLVLRKCRCQRDVQSGQTGYNHRESQSSGRWIGRADSQRITISTTVTYDDVSFAVNVIGQEVTEALPFNWRRQPEGMECLCRRRGSTAELTRTPRGSLWLYFSEEMRLVFPAACGSPGTFSSLSGGQSFTGVMQLVYAGTGPKGDFSSARYLDQYAGVFAYSPRARFCTEGDKVYISFDWNKQGGDFYGQNLKQQMLTVVLPHQELLLPKENLVDTPFGFKGHVGDVTIMEEDLPRASMEPDPKAIQRIKDDPDKLKDLKDAMDKDAAYQTLVADCSNNNEPQSYWAGKSIGMVARLASISRAQGTNHYLELDRSLGTCLDMWLGVTGGLTETNSFRYDTVWGGMFIRSAEPGQPVYSWTNFGFVSYADHHFHLGYWLYAIAYYATYQKDWAKQESTMETSVPLGDKCQLNINRFTNTCRNITEGNSEGGYGGRNSFQGGTESK</sequence>
<evidence type="ECO:0000313" key="10">
    <source>
        <dbReference type="Proteomes" id="UP000694845"/>
    </source>
</evidence>
<keyword evidence="7" id="KW-0961">Cell wall biogenesis/degradation</keyword>
<dbReference type="InterPro" id="IPR005200">
    <property type="entry name" value="Endo-beta-glucanase"/>
</dbReference>
<evidence type="ECO:0000256" key="1">
    <source>
        <dbReference type="ARBA" id="ARBA00000382"/>
    </source>
</evidence>
<dbReference type="OrthoDB" id="4473401at2759"/>
<dbReference type="OMA" id="ACNQINH"/>
<dbReference type="GO" id="GO:0000272">
    <property type="term" value="P:polysaccharide catabolic process"/>
    <property type="evidence" value="ECO:0007669"/>
    <property type="project" value="UniProtKB-KW"/>
</dbReference>
<dbReference type="InterPro" id="IPR040720">
    <property type="entry name" value="GH81_C"/>
</dbReference>
<keyword evidence="6" id="KW-0326">Glycosidase</keyword>
<name>A0A8B7Y9P2_ACAPL</name>
<dbReference type="Pfam" id="PF17652">
    <property type="entry name" value="Glyco_hydro81C"/>
    <property type="match status" value="1"/>
</dbReference>
<keyword evidence="8" id="KW-0624">Polysaccharide degradation</keyword>
<feature type="domain" description="Glycosyl hydrolase family 81 C-terminal" evidence="9">
    <location>
        <begin position="580"/>
        <end position="712"/>
    </location>
</feature>
<evidence type="ECO:0000256" key="2">
    <source>
        <dbReference type="ARBA" id="ARBA00010730"/>
    </source>
</evidence>
<evidence type="ECO:0000256" key="6">
    <source>
        <dbReference type="ARBA" id="ARBA00023295"/>
    </source>
</evidence>
<evidence type="ECO:0000256" key="7">
    <source>
        <dbReference type="ARBA" id="ARBA00023316"/>
    </source>
</evidence>
<evidence type="ECO:0000256" key="5">
    <source>
        <dbReference type="ARBA" id="ARBA00023277"/>
    </source>
</evidence>
<dbReference type="PROSITE" id="PS52008">
    <property type="entry name" value="GH81"/>
    <property type="match status" value="1"/>
</dbReference>